<reference evidence="2 3" key="1">
    <citation type="journal article" date="2019" name="New Phytol.">
        <title>Comparative genomics reveals unique wood-decay strategies and fruiting body development in the Schizophyllaceae.</title>
        <authorList>
            <person name="Almasi E."/>
            <person name="Sahu N."/>
            <person name="Krizsan K."/>
            <person name="Balint B."/>
            <person name="Kovacs G.M."/>
            <person name="Kiss B."/>
            <person name="Cseklye J."/>
            <person name="Drula E."/>
            <person name="Henrissat B."/>
            <person name="Nagy I."/>
            <person name="Chovatia M."/>
            <person name="Adam C."/>
            <person name="LaButti K."/>
            <person name="Lipzen A."/>
            <person name="Riley R."/>
            <person name="Grigoriev I.V."/>
            <person name="Nagy L.G."/>
        </authorList>
    </citation>
    <scope>NUCLEOTIDE SEQUENCE [LARGE SCALE GENOMIC DNA]</scope>
    <source>
        <strain evidence="2 3">NL-1724</strain>
    </source>
</reference>
<feature type="region of interest" description="Disordered" evidence="1">
    <location>
        <begin position="36"/>
        <end position="56"/>
    </location>
</feature>
<comment type="caution">
    <text evidence="2">The sequence shown here is derived from an EMBL/GenBank/DDBJ whole genome shotgun (WGS) entry which is preliminary data.</text>
</comment>
<evidence type="ECO:0000313" key="3">
    <source>
        <dbReference type="Proteomes" id="UP000320762"/>
    </source>
</evidence>
<dbReference type="AlphaFoldDB" id="A0A550CJH1"/>
<sequence length="129" mass="14520">MLRQLHLSHLSSPPSSAPIHPHSLPGDLFKLDSRFRDKVNQPGPDSSIAPRTGSSKDYPILHFLLTPLSIYFEILTAFAATGGGSAADVFVISRGGFHYIQHIMQLHQQYEWTAVMEPMSFRLAYKKWI</sequence>
<organism evidence="2 3">
    <name type="scientific">Schizophyllum amplum</name>
    <dbReference type="NCBI Taxonomy" id="97359"/>
    <lineage>
        <taxon>Eukaryota</taxon>
        <taxon>Fungi</taxon>
        <taxon>Dikarya</taxon>
        <taxon>Basidiomycota</taxon>
        <taxon>Agaricomycotina</taxon>
        <taxon>Agaricomycetes</taxon>
        <taxon>Agaricomycetidae</taxon>
        <taxon>Agaricales</taxon>
        <taxon>Schizophyllaceae</taxon>
        <taxon>Schizophyllum</taxon>
    </lineage>
</organism>
<feature type="region of interest" description="Disordered" evidence="1">
    <location>
        <begin position="1"/>
        <end position="21"/>
    </location>
</feature>
<dbReference type="Proteomes" id="UP000320762">
    <property type="component" value="Unassembled WGS sequence"/>
</dbReference>
<protein>
    <submittedName>
        <fullName evidence="2">Uncharacterized protein</fullName>
    </submittedName>
</protein>
<evidence type="ECO:0000256" key="1">
    <source>
        <dbReference type="SAM" id="MobiDB-lite"/>
    </source>
</evidence>
<keyword evidence="3" id="KW-1185">Reference proteome</keyword>
<name>A0A550CJH1_9AGAR</name>
<dbReference type="STRING" id="97359.A0A550CJH1"/>
<dbReference type="OrthoDB" id="3051534at2759"/>
<proteinExistence type="predicted"/>
<dbReference type="EMBL" id="VDMD01000006">
    <property type="protein sequence ID" value="TRM64923.1"/>
    <property type="molecule type" value="Genomic_DNA"/>
</dbReference>
<evidence type="ECO:0000313" key="2">
    <source>
        <dbReference type="EMBL" id="TRM64923.1"/>
    </source>
</evidence>
<gene>
    <name evidence="2" type="ORF">BD626DRAFT_536131</name>
</gene>
<accession>A0A550CJH1</accession>